<reference evidence="11" key="1">
    <citation type="submission" date="2017-02" db="EMBL/GenBank/DDBJ databases">
        <authorList>
            <person name="Tafer H."/>
            <person name="Lopandic K."/>
        </authorList>
    </citation>
    <scope>NUCLEOTIDE SEQUENCE [LARGE SCALE GENOMIC DNA]</scope>
    <source>
        <strain evidence="11">CBS 366.77</strain>
    </source>
</reference>
<feature type="transmembrane region" description="Helical" evidence="8">
    <location>
        <begin position="85"/>
        <end position="105"/>
    </location>
</feature>
<feature type="domain" description="Amino acid permease/ SLC12A" evidence="9">
    <location>
        <begin position="58"/>
        <end position="517"/>
    </location>
</feature>
<dbReference type="FunFam" id="1.20.1740.10:FF:000006">
    <property type="entry name" value="General amino acid permease"/>
    <property type="match status" value="1"/>
</dbReference>
<name>A0A3A2ZYC9_9EURO</name>
<keyword evidence="5 8" id="KW-1133">Transmembrane helix</keyword>
<feature type="compositionally biased region" description="Polar residues" evidence="7">
    <location>
        <begin position="7"/>
        <end position="19"/>
    </location>
</feature>
<dbReference type="OrthoDB" id="10062876at2759"/>
<evidence type="ECO:0000256" key="6">
    <source>
        <dbReference type="ARBA" id="ARBA00023136"/>
    </source>
</evidence>
<dbReference type="Proteomes" id="UP000266188">
    <property type="component" value="Unassembled WGS sequence"/>
</dbReference>
<feature type="transmembrane region" description="Helical" evidence="8">
    <location>
        <begin position="166"/>
        <end position="188"/>
    </location>
</feature>
<evidence type="ECO:0000256" key="4">
    <source>
        <dbReference type="ARBA" id="ARBA00022970"/>
    </source>
</evidence>
<feature type="transmembrane region" description="Helical" evidence="8">
    <location>
        <begin position="460"/>
        <end position="481"/>
    </location>
</feature>
<dbReference type="STRING" id="2070753.A0A3A2ZYC9"/>
<evidence type="ECO:0000256" key="5">
    <source>
        <dbReference type="ARBA" id="ARBA00022989"/>
    </source>
</evidence>
<dbReference type="PIRSF" id="PIRSF006060">
    <property type="entry name" value="AA_transporter"/>
    <property type="match status" value="1"/>
</dbReference>
<proteinExistence type="predicted"/>
<dbReference type="GO" id="GO:0015171">
    <property type="term" value="F:amino acid transmembrane transporter activity"/>
    <property type="evidence" value="ECO:0007669"/>
    <property type="project" value="TreeGrafter"/>
</dbReference>
<dbReference type="InterPro" id="IPR050524">
    <property type="entry name" value="APC_YAT"/>
</dbReference>
<keyword evidence="2" id="KW-0813">Transport</keyword>
<evidence type="ECO:0000256" key="8">
    <source>
        <dbReference type="SAM" id="Phobius"/>
    </source>
</evidence>
<accession>A0A3A2ZYC9</accession>
<evidence type="ECO:0000256" key="3">
    <source>
        <dbReference type="ARBA" id="ARBA00022692"/>
    </source>
</evidence>
<evidence type="ECO:0000313" key="10">
    <source>
        <dbReference type="EMBL" id="RJE22071.1"/>
    </source>
</evidence>
<evidence type="ECO:0000256" key="7">
    <source>
        <dbReference type="SAM" id="MobiDB-lite"/>
    </source>
</evidence>
<dbReference type="PANTHER" id="PTHR43341:SF6">
    <property type="entry name" value="AMINO ACID TRANSPORTER (EUROFUNG)"/>
    <property type="match status" value="1"/>
</dbReference>
<protein>
    <recommendedName>
        <fullName evidence="9">Amino acid permease/ SLC12A domain-containing protein</fullName>
    </recommendedName>
</protein>
<feature type="region of interest" description="Disordered" evidence="7">
    <location>
        <begin position="1"/>
        <end position="32"/>
    </location>
</feature>
<keyword evidence="11" id="KW-1185">Reference proteome</keyword>
<dbReference type="Pfam" id="PF00324">
    <property type="entry name" value="AA_permease"/>
    <property type="match status" value="1"/>
</dbReference>
<dbReference type="EMBL" id="MVGC01000188">
    <property type="protein sequence ID" value="RJE22071.1"/>
    <property type="molecule type" value="Genomic_DNA"/>
</dbReference>
<comment type="caution">
    <text evidence="10">The sequence shown here is derived from an EMBL/GenBank/DDBJ whole genome shotgun (WGS) entry which is preliminary data.</text>
</comment>
<feature type="transmembrane region" description="Helical" evidence="8">
    <location>
        <begin position="200"/>
        <end position="217"/>
    </location>
</feature>
<dbReference type="GO" id="GO:0016020">
    <property type="term" value="C:membrane"/>
    <property type="evidence" value="ECO:0007669"/>
    <property type="project" value="UniProtKB-SubCell"/>
</dbReference>
<sequence>MSHHTEALSTGLPNRSASPVKTEKCSQDGEATSLTGDSRAQVLSNHNELQRQVGNRQIQLVAMGASIGTALFVSIGQALERAGPAGLLIAFVIQSTMLGMVNNCMAEMCVYMPVSGGFVRTAGKWVDDAFGFMAGWNFFFYQAITIPFEITAITIIISYWRDDIPPAAVCAASIGIYALLNVAAVKVYGEAEFWLSSGKVCLLLMVFSFIFITMVGGNPQGDAYGFRYWNNPGPFATYRSNGDSGRFEGFLDALWSAAFTCVGPEYISLIAAEAKHPHRYLKTAFKMVYWRFCVFYIGSALAVGIVVAYNDPTLLKNSSGGSGASSPYVIAMGNMGITVLPDIVNALLVTSIFSAGNGCTYYATRNLYGMAVAGRAPKILTKCTKQGVPIYAFAVVMGFPFLSFLQLSNNSQTVLEWLVKLSTAAIVIDYIVICTTYVFFYRACVAQGLDRSRLPYKGWFQPWSGYIGAVWMLLVVLCYGYSTLKPFSLKNSLIDYILVLMMPVLYCGWKVFHKTKLVKPTEADLTWDALEISAYEEATSGTDKPVGFLRHLIALFTCGKRKDRDREAEIS</sequence>
<gene>
    <name evidence="10" type="ORF">PHISCL_05577</name>
</gene>
<dbReference type="AlphaFoldDB" id="A0A3A2ZYC9"/>
<comment type="subcellular location">
    <subcellularLocation>
        <location evidence="1">Membrane</location>
        <topology evidence="1">Multi-pass membrane protein</topology>
    </subcellularLocation>
</comment>
<dbReference type="Gene3D" id="1.20.1740.10">
    <property type="entry name" value="Amino acid/polyamine transporter I"/>
    <property type="match status" value="1"/>
</dbReference>
<keyword evidence="6 8" id="KW-0472">Membrane</keyword>
<evidence type="ECO:0000256" key="1">
    <source>
        <dbReference type="ARBA" id="ARBA00004141"/>
    </source>
</evidence>
<dbReference type="InterPro" id="IPR004841">
    <property type="entry name" value="AA-permease/SLC12A_dom"/>
</dbReference>
<dbReference type="PANTHER" id="PTHR43341">
    <property type="entry name" value="AMINO ACID PERMEASE"/>
    <property type="match status" value="1"/>
</dbReference>
<feature type="transmembrane region" description="Helical" evidence="8">
    <location>
        <begin position="253"/>
        <end position="272"/>
    </location>
</feature>
<feature type="transmembrane region" description="Helical" evidence="8">
    <location>
        <begin position="60"/>
        <end position="79"/>
    </location>
</feature>
<evidence type="ECO:0000313" key="11">
    <source>
        <dbReference type="Proteomes" id="UP000266188"/>
    </source>
</evidence>
<keyword evidence="3 8" id="KW-0812">Transmembrane</keyword>
<feature type="transmembrane region" description="Helical" evidence="8">
    <location>
        <begin position="417"/>
        <end position="440"/>
    </location>
</feature>
<feature type="transmembrane region" description="Helical" evidence="8">
    <location>
        <begin position="138"/>
        <end position="160"/>
    </location>
</feature>
<evidence type="ECO:0000259" key="9">
    <source>
        <dbReference type="Pfam" id="PF00324"/>
    </source>
</evidence>
<keyword evidence="4" id="KW-0029">Amino-acid transport</keyword>
<feature type="transmembrane region" description="Helical" evidence="8">
    <location>
        <begin position="388"/>
        <end position="405"/>
    </location>
</feature>
<feature type="transmembrane region" description="Helical" evidence="8">
    <location>
        <begin position="288"/>
        <end position="309"/>
    </location>
</feature>
<feature type="transmembrane region" description="Helical" evidence="8">
    <location>
        <begin position="493"/>
        <end position="512"/>
    </location>
</feature>
<evidence type="ECO:0000256" key="2">
    <source>
        <dbReference type="ARBA" id="ARBA00022448"/>
    </source>
</evidence>
<organism evidence="10 11">
    <name type="scientific">Aspergillus sclerotialis</name>
    <dbReference type="NCBI Taxonomy" id="2070753"/>
    <lineage>
        <taxon>Eukaryota</taxon>
        <taxon>Fungi</taxon>
        <taxon>Dikarya</taxon>
        <taxon>Ascomycota</taxon>
        <taxon>Pezizomycotina</taxon>
        <taxon>Eurotiomycetes</taxon>
        <taxon>Eurotiomycetidae</taxon>
        <taxon>Eurotiales</taxon>
        <taxon>Aspergillaceae</taxon>
        <taxon>Aspergillus</taxon>
        <taxon>Aspergillus subgen. Polypaecilum</taxon>
    </lineage>
</organism>